<dbReference type="AlphaFoldDB" id="A0A1B9NYY5"/>
<dbReference type="PROSITE" id="PS50929">
    <property type="entry name" value="ABC_TM1F"/>
    <property type="match status" value="1"/>
</dbReference>
<feature type="transmembrane region" description="Helical" evidence="7">
    <location>
        <begin position="208"/>
        <end position="225"/>
    </location>
</feature>
<evidence type="ECO:0000256" key="5">
    <source>
        <dbReference type="ARBA" id="ARBA00022989"/>
    </source>
</evidence>
<protein>
    <submittedName>
        <fullName evidence="10">ABC transporter permease</fullName>
    </submittedName>
</protein>
<dbReference type="EMBL" id="MAJU01000009">
    <property type="protein sequence ID" value="OCH21218.1"/>
    <property type="molecule type" value="Genomic_DNA"/>
</dbReference>
<feature type="transmembrane region" description="Helical" evidence="7">
    <location>
        <begin position="426"/>
        <end position="445"/>
    </location>
</feature>
<keyword evidence="3" id="KW-0547">Nucleotide-binding</keyword>
<evidence type="ECO:0000256" key="2">
    <source>
        <dbReference type="ARBA" id="ARBA00022692"/>
    </source>
</evidence>
<evidence type="ECO:0000313" key="11">
    <source>
        <dbReference type="Proteomes" id="UP000093523"/>
    </source>
</evidence>
<gene>
    <name evidence="10" type="ORF">A6E04_11785</name>
</gene>
<evidence type="ECO:0000256" key="1">
    <source>
        <dbReference type="ARBA" id="ARBA00004651"/>
    </source>
</evidence>
<keyword evidence="5 7" id="KW-1133">Transmembrane helix</keyword>
<dbReference type="OrthoDB" id="5893288at2"/>
<organism evidence="10 11">
    <name type="scientific">Aliivibrio logei</name>
    <name type="common">Vibrio logei</name>
    <dbReference type="NCBI Taxonomy" id="688"/>
    <lineage>
        <taxon>Bacteria</taxon>
        <taxon>Pseudomonadati</taxon>
        <taxon>Pseudomonadota</taxon>
        <taxon>Gammaproteobacteria</taxon>
        <taxon>Vibrionales</taxon>
        <taxon>Vibrionaceae</taxon>
        <taxon>Aliivibrio</taxon>
    </lineage>
</organism>
<dbReference type="GO" id="GO:0005524">
    <property type="term" value="F:ATP binding"/>
    <property type="evidence" value="ECO:0007669"/>
    <property type="project" value="UniProtKB-KW"/>
</dbReference>
<dbReference type="Gene3D" id="1.20.1560.10">
    <property type="entry name" value="ABC transporter type 1, transmembrane domain"/>
    <property type="match status" value="1"/>
</dbReference>
<dbReference type="InterPro" id="IPR011527">
    <property type="entry name" value="ABC1_TM_dom"/>
</dbReference>
<evidence type="ECO:0000259" key="8">
    <source>
        <dbReference type="PROSITE" id="PS50893"/>
    </source>
</evidence>
<name>A0A1B9NYY5_ALILO</name>
<dbReference type="InterPro" id="IPR036640">
    <property type="entry name" value="ABC1_TM_sf"/>
</dbReference>
<dbReference type="STRING" id="688.A6E04_11785"/>
<evidence type="ECO:0000256" key="3">
    <source>
        <dbReference type="ARBA" id="ARBA00022741"/>
    </source>
</evidence>
<keyword evidence="4" id="KW-0067">ATP-binding</keyword>
<evidence type="ECO:0000256" key="7">
    <source>
        <dbReference type="SAM" id="Phobius"/>
    </source>
</evidence>
<reference evidence="10 11" key="1">
    <citation type="submission" date="2016-06" db="EMBL/GenBank/DDBJ databases">
        <authorList>
            <person name="Kjaerup R.B."/>
            <person name="Dalgaard T.S."/>
            <person name="Juul-Madsen H.R."/>
        </authorList>
    </citation>
    <scope>NUCLEOTIDE SEQUENCE [LARGE SCALE GENOMIC DNA]</scope>
    <source>
        <strain evidence="10 11">1S159</strain>
    </source>
</reference>
<feature type="domain" description="ABC transmembrane type-1" evidence="9">
    <location>
        <begin position="174"/>
        <end position="453"/>
    </location>
</feature>
<dbReference type="InterPro" id="IPR027417">
    <property type="entry name" value="P-loop_NTPase"/>
</dbReference>
<dbReference type="SMART" id="SM00382">
    <property type="entry name" value="AAA"/>
    <property type="match status" value="1"/>
</dbReference>
<dbReference type="Gene3D" id="3.40.50.300">
    <property type="entry name" value="P-loop containing nucleotide triphosphate hydrolases"/>
    <property type="match status" value="1"/>
</dbReference>
<accession>A0A1B9NYY5</accession>
<dbReference type="InterPro" id="IPR003593">
    <property type="entry name" value="AAA+_ATPase"/>
</dbReference>
<dbReference type="GO" id="GO:0005886">
    <property type="term" value="C:plasma membrane"/>
    <property type="evidence" value="ECO:0007669"/>
    <property type="project" value="UniProtKB-SubCell"/>
</dbReference>
<dbReference type="PANTHER" id="PTHR24221">
    <property type="entry name" value="ATP-BINDING CASSETTE SUB-FAMILY B"/>
    <property type="match status" value="1"/>
</dbReference>
<evidence type="ECO:0000259" key="9">
    <source>
        <dbReference type="PROSITE" id="PS50929"/>
    </source>
</evidence>
<feature type="domain" description="ABC transporter" evidence="8">
    <location>
        <begin position="487"/>
        <end position="716"/>
    </location>
</feature>
<feature type="transmembrane region" description="Helical" evidence="7">
    <location>
        <begin position="401"/>
        <end position="420"/>
    </location>
</feature>
<dbReference type="GO" id="GO:0140359">
    <property type="term" value="F:ABC-type transporter activity"/>
    <property type="evidence" value="ECO:0007669"/>
    <property type="project" value="InterPro"/>
</dbReference>
<evidence type="ECO:0000313" key="10">
    <source>
        <dbReference type="EMBL" id="OCH21218.1"/>
    </source>
</evidence>
<dbReference type="PANTHER" id="PTHR24221:SF248">
    <property type="entry name" value="ABC TRANSPORTER TRANSMEMBRANE REGION"/>
    <property type="match status" value="1"/>
</dbReference>
<dbReference type="GO" id="GO:0016887">
    <property type="term" value="F:ATP hydrolysis activity"/>
    <property type="evidence" value="ECO:0007669"/>
    <property type="project" value="InterPro"/>
</dbReference>
<keyword evidence="6 7" id="KW-0472">Membrane</keyword>
<dbReference type="Pfam" id="PF00005">
    <property type="entry name" value="ABC_tran"/>
    <property type="match status" value="1"/>
</dbReference>
<dbReference type="Proteomes" id="UP000093523">
    <property type="component" value="Unassembled WGS sequence"/>
</dbReference>
<dbReference type="RefSeq" id="WP_065611052.1">
    <property type="nucleotide sequence ID" value="NZ_CAWMPN010000009.1"/>
</dbReference>
<evidence type="ECO:0000256" key="4">
    <source>
        <dbReference type="ARBA" id="ARBA00022840"/>
    </source>
</evidence>
<feature type="transmembrane region" description="Helical" evidence="7">
    <location>
        <begin position="312"/>
        <end position="332"/>
    </location>
</feature>
<dbReference type="SUPFAM" id="SSF90123">
    <property type="entry name" value="ABC transporter transmembrane region"/>
    <property type="match status" value="1"/>
</dbReference>
<sequence>MDTLIAFDEIQERLHHFKNGHLQTRYSENPLLLGLAYTLVTLEWEGTPDILSDAFLSDSEHALSFNKTLTRLGYQCIESDITHADQFLELDCPSFISLQDQNYILLNFDDDILYLYDYENDITIESEAKGKISAKVCSISKYSRLFREPPPESQDKRNWIKHVFYHYNNEFKSLALLSLLISLLGTLQPFFIMGVYTFALTAGSTSTLYWLASGAVVIAGMEYLFKKQRMTILNTSGQELARYISYQVISKLLWLPYALTSNAATSSQLARLKDIDQFRQLVTAESSLSYFDLPFIFIFLIAIFIMSGSAAITVIIGIVIMILFCIYARYIYMQATSKSSRANAMVSYQWNEVLSNVSSIQKLPLLSVIKSRFNSALTQRLQDSHHVSVTNAKIQQLGSSFIQVIGTTTIVIAVTAVMAGDTNPGAMLAIIILVWKTLTPIMGIYNSLAKIDTIKASTAQINALMSLDDDKSRIEKSPPIHQFSGELSINGLSHRYQGINKGLTNLSFAIKSGNKVSVCAPSGSGKTTLMNILSGIEPRFQGRLLFDGYNVNQFNNFRFRNSICYVPFDMHLYHGTVHANYTMYNGYVPPAFIDEMLNFLDLLPYLPQGKKTLLSADFLSTLPDGIQRKLTLAIGIGYCRKRVVIMDEPFVGSEHENSKYLTSLFSEYLANSTVIFSTTSKSMVATSDQCLLLEKDGSQKFYGAPDKVLQAAPVMLT</sequence>
<keyword evidence="2 7" id="KW-0812">Transmembrane</keyword>
<dbReference type="GO" id="GO:0034040">
    <property type="term" value="F:ATPase-coupled lipid transmembrane transporter activity"/>
    <property type="evidence" value="ECO:0007669"/>
    <property type="project" value="TreeGrafter"/>
</dbReference>
<comment type="subcellular location">
    <subcellularLocation>
        <location evidence="1">Cell membrane</location>
        <topology evidence="1">Multi-pass membrane protein</topology>
    </subcellularLocation>
</comment>
<dbReference type="InterPro" id="IPR039421">
    <property type="entry name" value="Type_1_exporter"/>
</dbReference>
<feature type="transmembrane region" description="Helical" evidence="7">
    <location>
        <begin position="288"/>
        <end position="306"/>
    </location>
</feature>
<evidence type="ECO:0000256" key="6">
    <source>
        <dbReference type="ARBA" id="ARBA00023136"/>
    </source>
</evidence>
<dbReference type="Pfam" id="PF00664">
    <property type="entry name" value="ABC_membrane"/>
    <property type="match status" value="1"/>
</dbReference>
<dbReference type="SUPFAM" id="SSF52540">
    <property type="entry name" value="P-loop containing nucleoside triphosphate hydrolases"/>
    <property type="match status" value="1"/>
</dbReference>
<proteinExistence type="predicted"/>
<dbReference type="InterPro" id="IPR003439">
    <property type="entry name" value="ABC_transporter-like_ATP-bd"/>
</dbReference>
<feature type="transmembrane region" description="Helical" evidence="7">
    <location>
        <begin position="174"/>
        <end position="196"/>
    </location>
</feature>
<dbReference type="PROSITE" id="PS50893">
    <property type="entry name" value="ABC_TRANSPORTER_2"/>
    <property type="match status" value="1"/>
</dbReference>
<comment type="caution">
    <text evidence="10">The sequence shown here is derived from an EMBL/GenBank/DDBJ whole genome shotgun (WGS) entry which is preliminary data.</text>
</comment>